<evidence type="ECO:0000313" key="2">
    <source>
        <dbReference type="Proteomes" id="UP001208649"/>
    </source>
</evidence>
<dbReference type="EMBL" id="JAOTEM010000002">
    <property type="protein sequence ID" value="MCU7617966.1"/>
    <property type="molecule type" value="Genomic_DNA"/>
</dbReference>
<keyword evidence="2" id="KW-1185">Reference proteome</keyword>
<protein>
    <submittedName>
        <fullName evidence="1">Uncharacterized protein</fullName>
    </submittedName>
</protein>
<evidence type="ECO:0000313" key="1">
    <source>
        <dbReference type="EMBL" id="MCU7617966.1"/>
    </source>
</evidence>
<organism evidence="1 2">
    <name type="scientific">Chryseobacterium edaphi</name>
    <dbReference type="NCBI Taxonomy" id="2976532"/>
    <lineage>
        <taxon>Bacteria</taxon>
        <taxon>Pseudomonadati</taxon>
        <taxon>Bacteroidota</taxon>
        <taxon>Flavobacteriia</taxon>
        <taxon>Flavobacteriales</taxon>
        <taxon>Weeksellaceae</taxon>
        <taxon>Chryseobacterium group</taxon>
        <taxon>Chryseobacterium</taxon>
    </lineage>
</organism>
<dbReference type="Proteomes" id="UP001208649">
    <property type="component" value="Unassembled WGS sequence"/>
</dbReference>
<name>A0ABT2W6Y4_9FLAO</name>
<accession>A0ABT2W6Y4</accession>
<gene>
    <name evidence="1" type="ORF">NZ698_12220</name>
</gene>
<sequence>MRLLIFLFAFVFQTIIFAQNISTEDSIQKKQESERIQIFKERLKQYNELCSKDSIRAVNDSKIQNKFYIFNTVPSGDDFPAKNELRDILKNNNILWGGIGSGSDIPLHYTSDKCYSSYMTFFTEKKFGKEFIDNLVKQSLLNHIEKNRSLIFEYNEHLDWMYEGEYSLADKLLNMYFFTKFKYPKNYKYSSVDNQDFTEIELEVDENSSIIKLVGFKHHLSKNEEFIPFFEKNIKQFIKSSNFIISERNYKYHGSKKSFKIYYK</sequence>
<proteinExistence type="predicted"/>
<reference evidence="2" key="1">
    <citation type="submission" date="2023-07" db="EMBL/GenBank/DDBJ databases">
        <title>Chryseobacterium sp. strain PBS4-4 Genome sequencing and assembly.</title>
        <authorList>
            <person name="Jung Y."/>
        </authorList>
    </citation>
    <scope>NUCLEOTIDE SEQUENCE [LARGE SCALE GENOMIC DNA]</scope>
    <source>
        <strain evidence="2">PBS4-4</strain>
    </source>
</reference>
<dbReference type="RefSeq" id="WP_263003395.1">
    <property type="nucleotide sequence ID" value="NZ_JAOTEM010000002.1"/>
</dbReference>
<comment type="caution">
    <text evidence="1">The sequence shown here is derived from an EMBL/GenBank/DDBJ whole genome shotgun (WGS) entry which is preliminary data.</text>
</comment>